<proteinExistence type="predicted"/>
<sequence>MAIQQLPFELLSEIFSICSKQGVLLPVIIASVCRYWRDAVLSTPEAWANVFPHYPCLPPAYISTFIKHSKPTLLHLKLRWPQCISDAGHLRQTQFCDHTKVEIVFENSYRLKCLSVNDYWIDKVSTLAFPNLTHLTITNAYTSSTDSSLDISRFPQIIYVDTSNSSHCILTTRTKNHPKLQYLGVGVNDNYDWFSFVAIFARNLHTLILAGDFQSRASQEKALDCPNLQYLTIEDRTLAWSYNLPPLRIAAPILRVYDHSSTWNKLQILHEPGTHNVTHMRTREVYPLERYSGLRILQICNRSTLEDILEQLERDLTICKCLEMIELRAFRKQCSRFGRAHRRLSERNERAGSGIKLVVGQTYSCDIPPNDCESVLSPVIIASVCRHWRDAVLSTPEAWANVFPHYPCLPPAYISTFIKRSKPTLLHVKLRWPESLSSDDGHVCDYTKVEILLENAHRLRCLSVDDHWIERISTFVFPNLTHLTITNAYTNILGSRLDMSIFPQLIYVDASNSSHCLLAIQPEIPPSLQFLGIGMYENYNRFQLIASVSLTLHTLVLVGDFHGEKDQNWAIHCPYLQYFRIHDLTLTRVNDRPTLRIVAPILRIYYHSSFSNTLQILHTAGTHSVTHIRTGASFRLDEYSALRILQISSFSLLENALEQLDQNLFICVKLEVIQARVYRGQILRPERLHQSLAKRNEKAGSRIKLEIVATLFPDIPPNEWECGTDMACKIIHK</sequence>
<organism evidence="2 3">
    <name type="scientific">Serendipita vermifera MAFF 305830</name>
    <dbReference type="NCBI Taxonomy" id="933852"/>
    <lineage>
        <taxon>Eukaryota</taxon>
        <taxon>Fungi</taxon>
        <taxon>Dikarya</taxon>
        <taxon>Basidiomycota</taxon>
        <taxon>Agaricomycotina</taxon>
        <taxon>Agaricomycetes</taxon>
        <taxon>Sebacinales</taxon>
        <taxon>Serendipitaceae</taxon>
        <taxon>Serendipita</taxon>
    </lineage>
</organism>
<dbReference type="InterPro" id="IPR032675">
    <property type="entry name" value="LRR_dom_sf"/>
</dbReference>
<dbReference type="SUPFAM" id="SSF52058">
    <property type="entry name" value="L domain-like"/>
    <property type="match status" value="2"/>
</dbReference>
<keyword evidence="3" id="KW-1185">Reference proteome</keyword>
<dbReference type="Gene3D" id="3.80.10.10">
    <property type="entry name" value="Ribonuclease Inhibitor"/>
    <property type="match status" value="2"/>
</dbReference>
<reference evidence="3" key="2">
    <citation type="submission" date="2015-01" db="EMBL/GenBank/DDBJ databases">
        <title>Evolutionary Origins and Diversification of the Mycorrhizal Mutualists.</title>
        <authorList>
            <consortium name="DOE Joint Genome Institute"/>
            <consortium name="Mycorrhizal Genomics Consortium"/>
            <person name="Kohler A."/>
            <person name="Kuo A."/>
            <person name="Nagy L.G."/>
            <person name="Floudas D."/>
            <person name="Copeland A."/>
            <person name="Barry K.W."/>
            <person name="Cichocki N."/>
            <person name="Veneault-Fourrey C."/>
            <person name="LaButti K."/>
            <person name="Lindquist E.A."/>
            <person name="Lipzen A."/>
            <person name="Lundell T."/>
            <person name="Morin E."/>
            <person name="Murat C."/>
            <person name="Riley R."/>
            <person name="Ohm R."/>
            <person name="Sun H."/>
            <person name="Tunlid A."/>
            <person name="Henrissat B."/>
            <person name="Grigoriev I.V."/>
            <person name="Hibbett D.S."/>
            <person name="Martin F."/>
        </authorList>
    </citation>
    <scope>NUCLEOTIDE SEQUENCE [LARGE SCALE GENOMIC DNA]</scope>
    <source>
        <strain evidence="3">MAFF 305830</strain>
    </source>
</reference>
<reference evidence="2 3" key="1">
    <citation type="submission" date="2014-04" db="EMBL/GenBank/DDBJ databases">
        <authorList>
            <consortium name="DOE Joint Genome Institute"/>
            <person name="Kuo A."/>
            <person name="Zuccaro A."/>
            <person name="Kohler A."/>
            <person name="Nagy L.G."/>
            <person name="Floudas D."/>
            <person name="Copeland A."/>
            <person name="Barry K.W."/>
            <person name="Cichocki N."/>
            <person name="Veneault-Fourrey C."/>
            <person name="LaButti K."/>
            <person name="Lindquist E.A."/>
            <person name="Lipzen A."/>
            <person name="Lundell T."/>
            <person name="Morin E."/>
            <person name="Murat C."/>
            <person name="Sun H."/>
            <person name="Tunlid A."/>
            <person name="Henrissat B."/>
            <person name="Grigoriev I.V."/>
            <person name="Hibbett D.S."/>
            <person name="Martin F."/>
            <person name="Nordberg H.P."/>
            <person name="Cantor M.N."/>
            <person name="Hua S.X."/>
        </authorList>
    </citation>
    <scope>NUCLEOTIDE SEQUENCE [LARGE SCALE GENOMIC DNA]</scope>
    <source>
        <strain evidence="2 3">MAFF 305830</strain>
    </source>
</reference>
<dbReference type="InterPro" id="IPR001810">
    <property type="entry name" value="F-box_dom"/>
</dbReference>
<dbReference type="PROSITE" id="PS50181">
    <property type="entry name" value="FBOX"/>
    <property type="match status" value="1"/>
</dbReference>
<protein>
    <recommendedName>
        <fullName evidence="1">F-box domain-containing protein</fullName>
    </recommendedName>
</protein>
<feature type="domain" description="F-box" evidence="1">
    <location>
        <begin position="1"/>
        <end position="50"/>
    </location>
</feature>
<dbReference type="Proteomes" id="UP000054097">
    <property type="component" value="Unassembled WGS sequence"/>
</dbReference>
<dbReference type="HOGENOM" id="CLU_378192_0_0_1"/>
<dbReference type="OrthoDB" id="2269034at2759"/>
<accession>A0A0C3AL64</accession>
<gene>
    <name evidence="2" type="ORF">M408DRAFT_26316</name>
</gene>
<dbReference type="AlphaFoldDB" id="A0A0C3AL64"/>
<evidence type="ECO:0000313" key="3">
    <source>
        <dbReference type="Proteomes" id="UP000054097"/>
    </source>
</evidence>
<name>A0A0C3AL64_SERVB</name>
<evidence type="ECO:0000313" key="2">
    <source>
        <dbReference type="EMBL" id="KIM25330.1"/>
    </source>
</evidence>
<dbReference type="EMBL" id="KN824315">
    <property type="protein sequence ID" value="KIM25330.1"/>
    <property type="molecule type" value="Genomic_DNA"/>
</dbReference>
<evidence type="ECO:0000259" key="1">
    <source>
        <dbReference type="PROSITE" id="PS50181"/>
    </source>
</evidence>
<dbReference type="Gene3D" id="1.20.1280.50">
    <property type="match status" value="1"/>
</dbReference>
<dbReference type="SUPFAM" id="SSF81383">
    <property type="entry name" value="F-box domain"/>
    <property type="match status" value="1"/>
</dbReference>
<dbReference type="InterPro" id="IPR036047">
    <property type="entry name" value="F-box-like_dom_sf"/>
</dbReference>